<dbReference type="AlphaFoldDB" id="A0A499VTK9"/>
<proteinExistence type="predicted"/>
<accession>A0A499VTK9</accession>
<evidence type="ECO:0000256" key="1">
    <source>
        <dbReference type="SAM" id="MobiDB-lite"/>
    </source>
</evidence>
<name>A0A499VTK9_STRAX</name>
<keyword evidence="2" id="KW-0614">Plasmid</keyword>
<organism evidence="2">
    <name type="scientific">Streptomyces avermitilis</name>
    <dbReference type="NCBI Taxonomy" id="33903"/>
    <lineage>
        <taxon>Bacteria</taxon>
        <taxon>Bacillati</taxon>
        <taxon>Actinomycetota</taxon>
        <taxon>Actinomycetes</taxon>
        <taxon>Kitasatosporales</taxon>
        <taxon>Streptomycetaceae</taxon>
        <taxon>Streptomyces</taxon>
    </lineage>
</organism>
<gene>
    <name evidence="2" type="ORF">SAVMC3_89790</name>
</gene>
<evidence type="ECO:0000313" key="2">
    <source>
        <dbReference type="EMBL" id="BBJ56350.1"/>
    </source>
</evidence>
<sequence length="91" mass="9925">MLQTALLEHAAAYNLRTVMTFHQKVEEAAAFAEQLPKTAAELYVNDASDEDLAAAGRLPRRRSTRSSTSWRPDGTSRRTASGRRGCAATTS</sequence>
<protein>
    <submittedName>
        <fullName evidence="2">Uncharacterized protein</fullName>
    </submittedName>
</protein>
<feature type="region of interest" description="Disordered" evidence="1">
    <location>
        <begin position="53"/>
        <end position="91"/>
    </location>
</feature>
<feature type="compositionally biased region" description="Low complexity" evidence="1">
    <location>
        <begin position="77"/>
        <end position="91"/>
    </location>
</feature>
<geneLocation type="plasmid" evidence="2">
    <name>pMC3</name>
</geneLocation>
<dbReference type="EMBL" id="AP019622">
    <property type="protein sequence ID" value="BBJ56350.1"/>
    <property type="molecule type" value="Genomic_DNA"/>
</dbReference>
<reference evidence="2" key="1">
    <citation type="submission" date="2019-04" db="EMBL/GenBank/DDBJ databases">
        <title>Draft genome sequences of Streptomyces avermitilis MC3.</title>
        <authorList>
            <person name="Komaki H."/>
            <person name="Tamura T."/>
            <person name="Hosoyama A."/>
        </authorList>
    </citation>
    <scope>NUCLEOTIDE SEQUENCE</scope>
    <source>
        <strain evidence="2">MC3</strain>
        <plasmid evidence="2">pMC3</plasmid>
    </source>
</reference>